<evidence type="ECO:0000313" key="2">
    <source>
        <dbReference type="EMBL" id="KAF6721044.1"/>
    </source>
</evidence>
<accession>A0A834C4B6</accession>
<reference evidence="2" key="1">
    <citation type="journal article" name="BMC Genomics">
        <title>Long-read sequencing and de novo genome assembly of marine medaka (Oryzias melastigma).</title>
        <authorList>
            <person name="Liang P."/>
            <person name="Saqib H.S.A."/>
            <person name="Ni X."/>
            <person name="Shen Y."/>
        </authorList>
    </citation>
    <scope>NUCLEOTIDE SEQUENCE</scope>
    <source>
        <strain evidence="2">Bigg-433</strain>
    </source>
</reference>
<feature type="region of interest" description="Disordered" evidence="1">
    <location>
        <begin position="1"/>
        <end position="27"/>
    </location>
</feature>
<evidence type="ECO:0000313" key="3">
    <source>
        <dbReference type="Proteomes" id="UP000646548"/>
    </source>
</evidence>
<dbReference type="Proteomes" id="UP000646548">
    <property type="component" value="Unassembled WGS sequence"/>
</dbReference>
<dbReference type="EMBL" id="WKFB01000509">
    <property type="protein sequence ID" value="KAF6721044.1"/>
    <property type="molecule type" value="Genomic_DNA"/>
</dbReference>
<sequence length="136" mass="14509">MTPLPEELDQHPPSASNSGSGGLSATCSSVVPEPRAGFPLAVLWQTDNCAPRNYLHALRLSPLSTTTTCRMAGYTHAESATQKGCLLLYIHGAAAVPALVYAECSCDVTSVLLFREEAPCLQEEEEKDEESLEAAD</sequence>
<gene>
    <name evidence="2" type="ORF">FQA47_018025</name>
</gene>
<comment type="caution">
    <text evidence="2">The sequence shown here is derived from an EMBL/GenBank/DDBJ whole genome shotgun (WGS) entry which is preliminary data.</text>
</comment>
<evidence type="ECO:0000256" key="1">
    <source>
        <dbReference type="SAM" id="MobiDB-lite"/>
    </source>
</evidence>
<organism evidence="2 3">
    <name type="scientific">Oryzias melastigma</name>
    <name type="common">Marine medaka</name>
    <dbReference type="NCBI Taxonomy" id="30732"/>
    <lineage>
        <taxon>Eukaryota</taxon>
        <taxon>Metazoa</taxon>
        <taxon>Chordata</taxon>
        <taxon>Craniata</taxon>
        <taxon>Vertebrata</taxon>
        <taxon>Euteleostomi</taxon>
        <taxon>Actinopterygii</taxon>
        <taxon>Neopterygii</taxon>
        <taxon>Teleostei</taxon>
        <taxon>Neoteleostei</taxon>
        <taxon>Acanthomorphata</taxon>
        <taxon>Ovalentaria</taxon>
        <taxon>Atherinomorphae</taxon>
        <taxon>Beloniformes</taxon>
        <taxon>Adrianichthyidae</taxon>
        <taxon>Oryziinae</taxon>
        <taxon>Oryzias</taxon>
    </lineage>
</organism>
<name>A0A834C4B6_ORYME</name>
<protein>
    <submittedName>
        <fullName evidence="2">Uncharacterized protein</fullName>
    </submittedName>
</protein>
<dbReference type="AlphaFoldDB" id="A0A834C4B6"/>
<proteinExistence type="predicted"/>